<comment type="caution">
    <text evidence="3">The sequence shown here is derived from an EMBL/GenBank/DDBJ whole genome shotgun (WGS) entry which is preliminary data.</text>
</comment>
<name>A0ABW5S5R1_9BACL</name>
<dbReference type="GO" id="GO:0004751">
    <property type="term" value="F:ribose-5-phosphate isomerase activity"/>
    <property type="evidence" value="ECO:0007669"/>
    <property type="project" value="UniProtKB-EC"/>
</dbReference>
<dbReference type="InterPro" id="IPR051812">
    <property type="entry name" value="SPI_LacAB/RpiB"/>
</dbReference>
<accession>A0ABW5S5R1</accession>
<dbReference type="SUPFAM" id="SSF89623">
    <property type="entry name" value="Ribose/Galactose isomerase RpiB/AlsB"/>
    <property type="match status" value="1"/>
</dbReference>
<evidence type="ECO:0000313" key="3">
    <source>
        <dbReference type="EMBL" id="MFD2694409.1"/>
    </source>
</evidence>
<dbReference type="NCBIfam" id="NF004051">
    <property type="entry name" value="PRK05571.1"/>
    <property type="match status" value="1"/>
</dbReference>
<sequence length="165" mass="18048">MKIAIGCDHAGFDLKPNLMDYLKKNKIEIIDEGTFSAESTDYPIYADKVALDVVSKKVDLGILICGTGIGISIVANKVRGIRAVACSEPYSAKMSHEHNNANILAFGSRVVGCELAKMIVDAWLGTEFQGGKHQRRVDLITCLEKKQQEQGALNTSTGQKHIRQD</sequence>
<dbReference type="PANTHER" id="PTHR43732">
    <property type="entry name" value="RIBOSE 5-PHOSPHATE ISOMERASE-RELATED"/>
    <property type="match status" value="1"/>
</dbReference>
<dbReference type="Proteomes" id="UP001597399">
    <property type="component" value="Unassembled WGS sequence"/>
</dbReference>
<comment type="similarity">
    <text evidence="1">Belongs to the LacAB/RpiB family.</text>
</comment>
<dbReference type="NCBIfam" id="TIGR01120">
    <property type="entry name" value="rpiB"/>
    <property type="match status" value="1"/>
</dbReference>
<evidence type="ECO:0000256" key="1">
    <source>
        <dbReference type="ARBA" id="ARBA00008754"/>
    </source>
</evidence>
<reference evidence="4" key="1">
    <citation type="journal article" date="2019" name="Int. J. Syst. Evol. Microbiol.">
        <title>The Global Catalogue of Microorganisms (GCM) 10K type strain sequencing project: providing services to taxonomists for standard genome sequencing and annotation.</title>
        <authorList>
            <consortium name="The Broad Institute Genomics Platform"/>
            <consortium name="The Broad Institute Genome Sequencing Center for Infectious Disease"/>
            <person name="Wu L."/>
            <person name="Ma J."/>
        </authorList>
    </citation>
    <scope>NUCLEOTIDE SEQUENCE [LARGE SCALE GENOMIC DNA]</scope>
    <source>
        <strain evidence="4">TISTR 2466</strain>
    </source>
</reference>
<dbReference type="NCBIfam" id="TIGR00689">
    <property type="entry name" value="rpiB_lacA_lacB"/>
    <property type="match status" value="1"/>
</dbReference>
<keyword evidence="4" id="KW-1185">Reference proteome</keyword>
<dbReference type="InterPro" id="IPR003500">
    <property type="entry name" value="RpiB_LacA_LacB"/>
</dbReference>
<dbReference type="RefSeq" id="WP_290446573.1">
    <property type="nucleotide sequence ID" value="NZ_JAMXWM010000027.1"/>
</dbReference>
<protein>
    <submittedName>
        <fullName evidence="3">Ribose 5-phosphate isomerase B</fullName>
        <ecNumber evidence="3">5.3.1.6</ecNumber>
    </submittedName>
</protein>
<dbReference type="PIRSF" id="PIRSF005384">
    <property type="entry name" value="RpiB_LacA_B"/>
    <property type="match status" value="1"/>
</dbReference>
<keyword evidence="2 3" id="KW-0413">Isomerase</keyword>
<dbReference type="EC" id="5.3.1.6" evidence="3"/>
<gene>
    <name evidence="3" type="primary">rpiB</name>
    <name evidence="3" type="ORF">ACFSUE_12345</name>
</gene>
<dbReference type="InterPro" id="IPR004785">
    <property type="entry name" value="RpiB"/>
</dbReference>
<dbReference type="PANTHER" id="PTHR43732:SF1">
    <property type="entry name" value="RIBOSE 5-PHOSPHATE ISOMERASE"/>
    <property type="match status" value="1"/>
</dbReference>
<evidence type="ECO:0000313" key="4">
    <source>
        <dbReference type="Proteomes" id="UP001597399"/>
    </source>
</evidence>
<dbReference type="EMBL" id="JBHUMQ010000026">
    <property type="protein sequence ID" value="MFD2694409.1"/>
    <property type="molecule type" value="Genomic_DNA"/>
</dbReference>
<dbReference type="InterPro" id="IPR036569">
    <property type="entry name" value="RpiB_LacA_LacB_sf"/>
</dbReference>
<organism evidence="3 4">
    <name type="scientific">Sporolactobacillus shoreicorticis</name>
    <dbReference type="NCBI Taxonomy" id="1923877"/>
    <lineage>
        <taxon>Bacteria</taxon>
        <taxon>Bacillati</taxon>
        <taxon>Bacillota</taxon>
        <taxon>Bacilli</taxon>
        <taxon>Bacillales</taxon>
        <taxon>Sporolactobacillaceae</taxon>
        <taxon>Sporolactobacillus</taxon>
    </lineage>
</organism>
<dbReference type="Gene3D" id="3.40.1400.10">
    <property type="entry name" value="Sugar-phosphate isomerase, RpiB/LacA/LacB"/>
    <property type="match status" value="1"/>
</dbReference>
<proteinExistence type="inferred from homology"/>
<dbReference type="Pfam" id="PF02502">
    <property type="entry name" value="LacAB_rpiB"/>
    <property type="match status" value="1"/>
</dbReference>
<evidence type="ECO:0000256" key="2">
    <source>
        <dbReference type="ARBA" id="ARBA00023235"/>
    </source>
</evidence>